<evidence type="ECO:0000313" key="3">
    <source>
        <dbReference type="Proteomes" id="UP001187192"/>
    </source>
</evidence>
<proteinExistence type="predicted"/>
<gene>
    <name evidence="2" type="ORF">TIFTF001_027776</name>
</gene>
<keyword evidence="3" id="KW-1185">Reference proteome</keyword>
<feature type="region of interest" description="Disordered" evidence="1">
    <location>
        <begin position="1"/>
        <end position="24"/>
    </location>
</feature>
<feature type="compositionally biased region" description="Polar residues" evidence="1">
    <location>
        <begin position="12"/>
        <end position="24"/>
    </location>
</feature>
<sequence>MFGLFDRGDDVSCSSTLGSASTRGWHQHDAGINLSNWDTSLDNSQVMVPSLDSIPVRLIIPHTITLCIVGGPTGEGRPMRARPCDGFMGSSDLGTRHPNFHYSSGIRLTSLSRSFPWLEGIAS</sequence>
<protein>
    <submittedName>
        <fullName evidence="2">Uncharacterized protein</fullName>
    </submittedName>
</protein>
<name>A0AA88J0Q9_FICCA</name>
<dbReference type="AlphaFoldDB" id="A0AA88J0Q9"/>
<feature type="compositionally biased region" description="Basic and acidic residues" evidence="1">
    <location>
        <begin position="1"/>
        <end position="10"/>
    </location>
</feature>
<comment type="caution">
    <text evidence="2">The sequence shown here is derived from an EMBL/GenBank/DDBJ whole genome shotgun (WGS) entry which is preliminary data.</text>
</comment>
<organism evidence="2 3">
    <name type="scientific">Ficus carica</name>
    <name type="common">Common fig</name>
    <dbReference type="NCBI Taxonomy" id="3494"/>
    <lineage>
        <taxon>Eukaryota</taxon>
        <taxon>Viridiplantae</taxon>
        <taxon>Streptophyta</taxon>
        <taxon>Embryophyta</taxon>
        <taxon>Tracheophyta</taxon>
        <taxon>Spermatophyta</taxon>
        <taxon>Magnoliopsida</taxon>
        <taxon>eudicotyledons</taxon>
        <taxon>Gunneridae</taxon>
        <taxon>Pentapetalae</taxon>
        <taxon>rosids</taxon>
        <taxon>fabids</taxon>
        <taxon>Rosales</taxon>
        <taxon>Moraceae</taxon>
        <taxon>Ficeae</taxon>
        <taxon>Ficus</taxon>
    </lineage>
</organism>
<reference evidence="2" key="1">
    <citation type="submission" date="2023-07" db="EMBL/GenBank/DDBJ databases">
        <title>draft genome sequence of fig (Ficus carica).</title>
        <authorList>
            <person name="Takahashi T."/>
            <person name="Nishimura K."/>
        </authorList>
    </citation>
    <scope>NUCLEOTIDE SEQUENCE</scope>
</reference>
<evidence type="ECO:0000313" key="2">
    <source>
        <dbReference type="EMBL" id="GMN58686.1"/>
    </source>
</evidence>
<accession>A0AA88J0Q9</accession>
<evidence type="ECO:0000256" key="1">
    <source>
        <dbReference type="SAM" id="MobiDB-lite"/>
    </source>
</evidence>
<dbReference type="EMBL" id="BTGU01000080">
    <property type="protein sequence ID" value="GMN58686.1"/>
    <property type="molecule type" value="Genomic_DNA"/>
</dbReference>
<dbReference type="Proteomes" id="UP001187192">
    <property type="component" value="Unassembled WGS sequence"/>
</dbReference>